<keyword evidence="3" id="KW-1185">Reference proteome</keyword>
<sequence>MVLSLFHRIFNHSRSQNFDNHVRCNRLGSSERKHCFSDEEKVSCEQCPPPLDDEFNVAVLRQRSGSVQSHSSTGHSDGSWSGSKPKRTNDRRLTKKRYHSLQGRFGIDLSEDDYKYEISQMLGELRAYLFQHQRLDSWAESWKSKHLLVHSDDFFKLLLSRDEVSMYFGFPEQKQKSLMRRKSAQGRALSTGANLPIQYQIRRDQLIRRVLESVGTQEKQNAANDKEVTVQTKCEHDSSFKPDDSSEYDWLRSYQETEREPSSNLEDDRFHSRQLATAQPGVGRLVKHEMKSELIIGSSTAIETVASEVVKTKPIQTGNTERRPLGRQEQTTTETTKVNKVQPKDELPQTPPLARPKGKLVPTAGLKTYALSPGDVGFDHPDSPISKYEVERSQLFGSVPVLIPSGESRSRKESRRSISPLESLSAYTGSHVSESNLWGHSHSRSRGSLKKEEHTNKVPKSQLSSMSRPKSETLPELVNKHENVDKEFPKPLWQGSFKYVDSGVGTSPRSRTNVSPEDRLWNRPKSVQSAMTGYQSPQRHSTVETDGVHVAGVKTMVRHTSKPDSVGSVSKYGRSLPVQRIAGFPRTRYLNSPGFGLKENLEMQGSHVDKTLQAKEASKKTPRRYGLPPRAGVRIFTRSHLTHEVQKPSTTRGLTRAISADTTRIGSRRSPRSLPPRTTYLKESNLRKIFSQNHCSTIGNGGQLNTNNNNKNCNNNTAAQTHLQMRWPSSITQQLRQKSEKKHRHWLERLTQHVQQNAKWFQTNNGELDYQRIPSIQPLLRVEDLKSYSLTPSTISTHYPGRAKRQDDTSDTFGVSVSTEFLHSTSDENLAHKHRPRPGIAPGRTNDKKTVTKENVATAATAVGELVTHTTPVLKESEDKLESVALIEQRSSSLEGESMRDMVDEAILPVFQDELSNDQIENPSVVQTPEPKPEYIKQVSQIPIKRMENKASEEKIRRCTRRRRSRRRTSTSREYRSRIQRQAKPPWNSSTRNEALQFYTVRPIESFLWPGGHNPNVSRRFQSHARNVFATSRENAIRLLKRIQCENLPGRYQKKKNRTTRLSQTRDGKEAERGRSKSTTRKKQSNGSRGQWDERQVNFSEFSKRKGRKNTRGRSSSNIASEVKQNESKSPARECGHVSHFENKRRSGAPNLKSMVSKGFLSGPRAFRCRKKMGEGSRKPADDKQQAKKDKSVDSRPRRWCRHKSTSSKHRGIPDTNRSHFETVQQDGKLVDFVAYISVTPSEIDELVLPFRACNKIHHIWSESKQLLIKLEHEFASPKASNEQSLETDSEQNMNHDTKYPRGTSAENKTERHVIKKRLFERIRNSFRKKTLRTNSLCAGEENNHYRRVNIIPDILDPRPDPRLLAFWQHVLFHSNDSRLVRLIRELRKVKDRRIFAIELRTNSRIQLKETKIYSVRGVPCMELRIRSDRTENLQRALTQVESDFPQLFKQIIFSERFCVPQGGHRYPTSTEFLLGGYSPLRHESRISTICHKLPAVDGATRPGWAPLVTQKPLQLDVLG</sequence>
<evidence type="ECO:0000313" key="2">
    <source>
        <dbReference type="EMBL" id="GAA39963.2"/>
    </source>
</evidence>
<feature type="region of interest" description="Disordered" evidence="1">
    <location>
        <begin position="433"/>
        <end position="473"/>
    </location>
</feature>
<feature type="compositionally biased region" description="Basic and acidic residues" evidence="1">
    <location>
        <begin position="1172"/>
        <end position="1197"/>
    </location>
</feature>
<protein>
    <submittedName>
        <fullName evidence="2">Uncharacterized protein</fullName>
    </submittedName>
</protein>
<accession>H2KVF5</accession>
<feature type="compositionally biased region" description="Basic and acidic residues" evidence="1">
    <location>
        <begin position="1064"/>
        <end position="1075"/>
    </location>
</feature>
<feature type="region of interest" description="Disordered" evidence="1">
    <location>
        <begin position="217"/>
        <end position="247"/>
    </location>
</feature>
<feature type="compositionally biased region" description="Basic and acidic residues" evidence="1">
    <location>
        <begin position="224"/>
        <end position="244"/>
    </location>
</feature>
<evidence type="ECO:0000313" key="3">
    <source>
        <dbReference type="Proteomes" id="UP000008909"/>
    </source>
</evidence>
<gene>
    <name evidence="2" type="ORF">CLF_112179</name>
</gene>
<feature type="region of interest" description="Disordered" evidence="1">
    <location>
        <begin position="949"/>
        <end position="991"/>
    </location>
</feature>
<feature type="region of interest" description="Disordered" evidence="1">
    <location>
        <begin position="1278"/>
        <end position="1311"/>
    </location>
</feature>
<feature type="region of interest" description="Disordered" evidence="1">
    <location>
        <begin position="65"/>
        <end position="95"/>
    </location>
</feature>
<feature type="compositionally biased region" description="Polar residues" evidence="1">
    <location>
        <begin position="65"/>
        <end position="82"/>
    </location>
</feature>
<feature type="compositionally biased region" description="Polar residues" evidence="1">
    <location>
        <begin position="458"/>
        <end position="468"/>
    </location>
</feature>
<feature type="compositionally biased region" description="Basic and acidic residues" evidence="1">
    <location>
        <begin position="1124"/>
        <end position="1145"/>
    </location>
</feature>
<feature type="region of interest" description="Disordered" evidence="1">
    <location>
        <begin position="313"/>
        <end position="360"/>
    </location>
</feature>
<proteinExistence type="predicted"/>
<feature type="compositionally biased region" description="Basic residues" evidence="1">
    <location>
        <begin position="958"/>
        <end position="970"/>
    </location>
</feature>
<name>H2KVF5_CLOSI</name>
<feature type="compositionally biased region" description="Polar residues" evidence="1">
    <location>
        <begin position="1279"/>
        <end position="1293"/>
    </location>
</feature>
<evidence type="ECO:0000256" key="1">
    <source>
        <dbReference type="SAM" id="MobiDB-lite"/>
    </source>
</evidence>
<feature type="compositionally biased region" description="Polar residues" evidence="1">
    <location>
        <begin position="328"/>
        <end position="339"/>
    </location>
</feature>
<dbReference type="EMBL" id="DF144546">
    <property type="protein sequence ID" value="GAA39963.2"/>
    <property type="molecule type" value="Genomic_DNA"/>
</dbReference>
<organism evidence="2 3">
    <name type="scientific">Clonorchis sinensis</name>
    <name type="common">Chinese liver fluke</name>
    <dbReference type="NCBI Taxonomy" id="79923"/>
    <lineage>
        <taxon>Eukaryota</taxon>
        <taxon>Metazoa</taxon>
        <taxon>Spiralia</taxon>
        <taxon>Lophotrochozoa</taxon>
        <taxon>Platyhelminthes</taxon>
        <taxon>Trematoda</taxon>
        <taxon>Digenea</taxon>
        <taxon>Opisthorchiida</taxon>
        <taxon>Opisthorchiata</taxon>
        <taxon>Opisthorchiidae</taxon>
        <taxon>Clonorchis</taxon>
    </lineage>
</organism>
<feature type="compositionally biased region" description="Basic residues" evidence="1">
    <location>
        <begin position="1198"/>
        <end position="1211"/>
    </location>
</feature>
<feature type="region of interest" description="Disordered" evidence="1">
    <location>
        <begin position="1050"/>
        <end position="1221"/>
    </location>
</feature>
<reference evidence="2" key="1">
    <citation type="journal article" date="2011" name="Genome Biol.">
        <title>The draft genome of the carcinogenic human liver fluke Clonorchis sinensis.</title>
        <authorList>
            <person name="Wang X."/>
            <person name="Chen W."/>
            <person name="Huang Y."/>
            <person name="Sun J."/>
            <person name="Men J."/>
            <person name="Liu H."/>
            <person name="Luo F."/>
            <person name="Guo L."/>
            <person name="Lv X."/>
            <person name="Deng C."/>
            <person name="Zhou C."/>
            <person name="Fan Y."/>
            <person name="Li X."/>
            <person name="Huang L."/>
            <person name="Hu Y."/>
            <person name="Liang C."/>
            <person name="Hu X."/>
            <person name="Xu J."/>
            <person name="Yu X."/>
        </authorList>
    </citation>
    <scope>NUCLEOTIDE SEQUENCE [LARGE SCALE GENOMIC DNA]</scope>
    <source>
        <strain evidence="2">Henan</strain>
    </source>
</reference>
<dbReference type="Proteomes" id="UP000008909">
    <property type="component" value="Unassembled WGS sequence"/>
</dbReference>